<dbReference type="EMBL" id="CP068393">
    <property type="protein sequence ID" value="QUC67036.1"/>
    <property type="molecule type" value="Genomic_DNA"/>
</dbReference>
<organism evidence="1 2">
    <name type="scientific">Aristaeella hokkaidonensis</name>
    <dbReference type="NCBI Taxonomy" id="3046382"/>
    <lineage>
        <taxon>Bacteria</taxon>
        <taxon>Bacillati</taxon>
        <taxon>Bacillota</taxon>
        <taxon>Clostridia</taxon>
        <taxon>Eubacteriales</taxon>
        <taxon>Aristaeellaceae</taxon>
        <taxon>Aristaeella</taxon>
    </lineage>
</organism>
<gene>
    <name evidence="1" type="ORF">JYE49_14580</name>
</gene>
<proteinExistence type="predicted"/>
<protein>
    <submittedName>
        <fullName evidence="1">Sugar ABC transporter permease</fullName>
    </submittedName>
</protein>
<evidence type="ECO:0000313" key="2">
    <source>
        <dbReference type="Proteomes" id="UP000682782"/>
    </source>
</evidence>
<evidence type="ECO:0000313" key="1">
    <source>
        <dbReference type="EMBL" id="QUC67036.1"/>
    </source>
</evidence>
<sequence>MQQVSKRPNKVIAFLTSRKAVPYVFVAPFIIYFLLIYLYPTVSTILMSFQRIDGPTISTWIGLSNYQKLFSRNFIQSLETTTRYAFWDVVILTSVPLIFAVVLHSGLVKGAAFFKSLFFIPALTSIIVAGIVFRLAFGTQDTAPVNALVTALGGQPRKWLMFADTGNLALIVMTLWRWMGVNIIYYLSGIQAIPTDLYEAAEIDGANPVQRFFHVTLPGIKPVLIYVITITVLGGFAMFTESVALWAQNNPGGVGRTIVGYLYQVGISKANMGMASAVGLTLLVLVLGVNLIQLVLMGFFRKEDA</sequence>
<name>A0AC61N5M2_9FIRM</name>
<reference evidence="1" key="1">
    <citation type="submission" date="2021-01" db="EMBL/GenBank/DDBJ databases">
        <title>Complete genome sequence of Clostridiales bacterium R-7.</title>
        <authorList>
            <person name="Mahoney-Kurpe S.C."/>
            <person name="Palevich N."/>
            <person name="Koike S."/>
            <person name="Moon C.D."/>
            <person name="Attwood G.T."/>
        </authorList>
    </citation>
    <scope>NUCLEOTIDE SEQUENCE</scope>
    <source>
        <strain evidence="1">R-7</strain>
    </source>
</reference>
<keyword evidence="2" id="KW-1185">Reference proteome</keyword>
<dbReference type="Proteomes" id="UP000682782">
    <property type="component" value="Chromosome"/>
</dbReference>
<accession>A0AC61N5M2</accession>